<accession>A0AAP9CIH5</accession>
<sequence length="97" mass="9892">MAGARRCGRGVAGGGRHARGSHRNGRQGLTAPCRSEPARDSGKSATINVDCATIIASRLTPTGDSRVGLERGHLPLGSTGVPLGRFAATMRALTVTA</sequence>
<dbReference type="EMBL" id="CP038438">
    <property type="protein sequence ID" value="QBX41353.1"/>
    <property type="molecule type" value="Genomic_DNA"/>
</dbReference>
<reference evidence="2 3" key="1">
    <citation type="submission" date="2019-03" db="EMBL/GenBank/DDBJ databases">
        <title>Complete genome sequence of the plant growth promoting strain Pseudomonas fluorescens LBUM677.</title>
        <authorList>
            <person name="Novinscak A."/>
            <person name="Joly D."/>
            <person name="Filion M."/>
        </authorList>
    </citation>
    <scope>NUCLEOTIDE SEQUENCE [LARGE SCALE GENOMIC DNA]</scope>
    <source>
        <strain evidence="2 3">LBUM677</strain>
    </source>
</reference>
<feature type="region of interest" description="Disordered" evidence="1">
    <location>
        <begin position="1"/>
        <end position="44"/>
    </location>
</feature>
<evidence type="ECO:0000313" key="2">
    <source>
        <dbReference type="EMBL" id="QBX41353.1"/>
    </source>
</evidence>
<evidence type="ECO:0000313" key="3">
    <source>
        <dbReference type="Proteomes" id="UP000295797"/>
    </source>
</evidence>
<dbReference type="AlphaFoldDB" id="A0AAP9CIH5"/>
<proteinExistence type="predicted"/>
<name>A0AAP9CIH5_PSEFL</name>
<feature type="compositionally biased region" description="Basic residues" evidence="1">
    <location>
        <begin position="16"/>
        <end position="25"/>
    </location>
</feature>
<gene>
    <name evidence="2" type="ORF">E4T63_12450</name>
</gene>
<organism evidence="2 3">
    <name type="scientific">Pseudomonas fluorescens</name>
    <dbReference type="NCBI Taxonomy" id="294"/>
    <lineage>
        <taxon>Bacteria</taxon>
        <taxon>Pseudomonadati</taxon>
        <taxon>Pseudomonadota</taxon>
        <taxon>Gammaproteobacteria</taxon>
        <taxon>Pseudomonadales</taxon>
        <taxon>Pseudomonadaceae</taxon>
        <taxon>Pseudomonas</taxon>
    </lineage>
</organism>
<evidence type="ECO:0000256" key="1">
    <source>
        <dbReference type="SAM" id="MobiDB-lite"/>
    </source>
</evidence>
<dbReference type="Proteomes" id="UP000295797">
    <property type="component" value="Chromosome"/>
</dbReference>
<protein>
    <submittedName>
        <fullName evidence="2">Uncharacterized protein</fullName>
    </submittedName>
</protein>